<dbReference type="PROSITE" id="PS01209">
    <property type="entry name" value="LDLRA_1"/>
    <property type="match status" value="1"/>
</dbReference>
<comment type="caution">
    <text evidence="3">The sequence shown here is derived from an EMBL/GenBank/DDBJ whole genome shotgun (WGS) entry which is preliminary data.</text>
</comment>
<dbReference type="InterPro" id="IPR042333">
    <property type="entry name" value="LRAD2/Mig-13-like"/>
</dbReference>
<reference evidence="3" key="1">
    <citation type="journal article" date="2023" name="Insect Mol. Biol.">
        <title>Genome sequencing provides insights into the evolution of gene families encoding plant cell wall-degrading enzymes in longhorned beetles.</title>
        <authorList>
            <person name="Shin N.R."/>
            <person name="Okamura Y."/>
            <person name="Kirsch R."/>
            <person name="Pauchet Y."/>
        </authorList>
    </citation>
    <scope>NUCLEOTIDE SEQUENCE</scope>
    <source>
        <strain evidence="3">MMC_N1</strain>
    </source>
</reference>
<dbReference type="EMBL" id="JAPWTJ010000025">
    <property type="protein sequence ID" value="KAJ8984814.1"/>
    <property type="molecule type" value="Genomic_DNA"/>
</dbReference>
<accession>A0ABQ9K3A6</accession>
<dbReference type="PANTHER" id="PTHR24652">
    <property type="entry name" value="LOW-DENSITY LIPOPROTEIN RECEPTOR CLASS A DOMAIN-CONTAINING PROTEIN 2"/>
    <property type="match status" value="1"/>
</dbReference>
<keyword evidence="4" id="KW-1185">Reference proteome</keyword>
<feature type="disulfide bond" evidence="2">
    <location>
        <begin position="119"/>
        <end position="137"/>
    </location>
</feature>
<dbReference type="SMART" id="SM00192">
    <property type="entry name" value="LDLa"/>
    <property type="match status" value="1"/>
</dbReference>
<gene>
    <name evidence="3" type="ORF">NQ317_013012</name>
</gene>
<dbReference type="SUPFAM" id="SSF57424">
    <property type="entry name" value="LDL receptor-like module"/>
    <property type="match status" value="1"/>
</dbReference>
<dbReference type="InterPro" id="IPR036055">
    <property type="entry name" value="LDL_receptor-like_sf"/>
</dbReference>
<sequence length="404" mass="45257">MNMVAEGTKFFDCVWIIKPVENFLHRKTHLYVKVVEFYNFAGTTELVIRQGLTSTQPLADILRYPMTQFNNFKQTEHVASISKGFYIGLRGHFSPDSRLAIVFAAFNYKDCFGGSDYLCHNLRCIPVLLNCDGFDHCGDDSDELPSCSEGLIGIILSMALLLYRVNARNRHQRQIQDHMETIHAILEEGVSSIEEEVVVSDNPPDYEAPPDYEEIINLKYVKNVCTLKLNHKSLSKHIENSPKASTGELSDMNNCPPVASTSGICPIASDIIPDSPPPSYENIKKIGHEVIIPKNFYDCPSPGPSYLSFEFEHLEGGLGGAGEVQATNPEDVKITCRELIGHEREYFLNYRSTHLLGLARKMASFAKEKRARCVSESQLLSASVNRNSIGIKRSFSTDDQLIVK</sequence>
<dbReference type="PROSITE" id="PS50068">
    <property type="entry name" value="LDLRA_2"/>
    <property type="match status" value="1"/>
</dbReference>
<evidence type="ECO:0000256" key="2">
    <source>
        <dbReference type="PROSITE-ProRule" id="PRU00124"/>
    </source>
</evidence>
<dbReference type="CDD" id="cd00112">
    <property type="entry name" value="LDLa"/>
    <property type="match status" value="1"/>
</dbReference>
<proteinExistence type="predicted"/>
<protein>
    <recommendedName>
        <fullName evidence="5">CUB domain-containing protein</fullName>
    </recommendedName>
</protein>
<evidence type="ECO:0000313" key="4">
    <source>
        <dbReference type="Proteomes" id="UP001162164"/>
    </source>
</evidence>
<dbReference type="Pfam" id="PF00057">
    <property type="entry name" value="Ldl_recept_a"/>
    <property type="match status" value="1"/>
</dbReference>
<evidence type="ECO:0000256" key="1">
    <source>
        <dbReference type="ARBA" id="ARBA00023157"/>
    </source>
</evidence>
<comment type="caution">
    <text evidence="2">Lacks conserved residue(s) required for the propagation of feature annotation.</text>
</comment>
<evidence type="ECO:0000313" key="3">
    <source>
        <dbReference type="EMBL" id="KAJ8984814.1"/>
    </source>
</evidence>
<dbReference type="InterPro" id="IPR002172">
    <property type="entry name" value="LDrepeatLR_classA_rpt"/>
</dbReference>
<name>A0ABQ9K3A6_9CUCU</name>
<keyword evidence="1 2" id="KW-1015">Disulfide bond</keyword>
<dbReference type="Gene3D" id="4.10.400.10">
    <property type="entry name" value="Low-density Lipoprotein Receptor"/>
    <property type="match status" value="1"/>
</dbReference>
<evidence type="ECO:0008006" key="5">
    <source>
        <dbReference type="Google" id="ProtNLM"/>
    </source>
</evidence>
<dbReference type="Proteomes" id="UP001162164">
    <property type="component" value="Unassembled WGS sequence"/>
</dbReference>
<organism evidence="3 4">
    <name type="scientific">Molorchus minor</name>
    <dbReference type="NCBI Taxonomy" id="1323400"/>
    <lineage>
        <taxon>Eukaryota</taxon>
        <taxon>Metazoa</taxon>
        <taxon>Ecdysozoa</taxon>
        <taxon>Arthropoda</taxon>
        <taxon>Hexapoda</taxon>
        <taxon>Insecta</taxon>
        <taxon>Pterygota</taxon>
        <taxon>Neoptera</taxon>
        <taxon>Endopterygota</taxon>
        <taxon>Coleoptera</taxon>
        <taxon>Polyphaga</taxon>
        <taxon>Cucujiformia</taxon>
        <taxon>Chrysomeloidea</taxon>
        <taxon>Cerambycidae</taxon>
        <taxon>Lamiinae</taxon>
        <taxon>Monochamini</taxon>
        <taxon>Molorchus</taxon>
    </lineage>
</organism>
<dbReference type="InterPro" id="IPR023415">
    <property type="entry name" value="LDLR_class-A_CS"/>
</dbReference>